<evidence type="ECO:0000313" key="7">
    <source>
        <dbReference type="Proteomes" id="UP000198263"/>
    </source>
</evidence>
<accession>A0A658QWN8</accession>
<dbReference type="GO" id="GO:0043709">
    <property type="term" value="P:cell adhesion involved in single-species biofilm formation"/>
    <property type="evidence" value="ECO:0007669"/>
    <property type="project" value="TreeGrafter"/>
</dbReference>
<dbReference type="InterPro" id="IPR050263">
    <property type="entry name" value="Bact_Fimbrial_Adh_Pro"/>
</dbReference>
<gene>
    <name evidence="6" type="ORF">AWB72_02355</name>
</gene>
<dbReference type="InterPro" id="IPR054160">
    <property type="entry name" value="MrkD_recept-bd"/>
</dbReference>
<evidence type="ECO:0000256" key="3">
    <source>
        <dbReference type="ARBA" id="ARBA00023263"/>
    </source>
</evidence>
<evidence type="ECO:0000313" key="6">
    <source>
        <dbReference type="EMBL" id="SAL28794.1"/>
    </source>
</evidence>
<dbReference type="Pfam" id="PF00419">
    <property type="entry name" value="Fimbrial"/>
    <property type="match status" value="1"/>
</dbReference>
<keyword evidence="7" id="KW-1185">Reference proteome</keyword>
<comment type="subcellular location">
    <subcellularLocation>
        <location evidence="1">Fimbrium</location>
    </subcellularLocation>
</comment>
<comment type="caution">
    <text evidence="6">The sequence shown here is derived from an EMBL/GenBank/DDBJ whole genome shotgun (WGS) entry which is preliminary data.</text>
</comment>
<dbReference type="PANTHER" id="PTHR33420:SF14">
    <property type="entry name" value="TYPE 1 FIMBRIN D-MANNOSE SPECIFIC ADHESIN"/>
    <property type="match status" value="1"/>
</dbReference>
<feature type="domain" description="MrkD-like receptor binding" evidence="5">
    <location>
        <begin position="32"/>
        <end position="98"/>
    </location>
</feature>
<dbReference type="GO" id="GO:0009289">
    <property type="term" value="C:pilus"/>
    <property type="evidence" value="ECO:0007669"/>
    <property type="project" value="UniProtKB-SubCell"/>
</dbReference>
<dbReference type="AlphaFoldDB" id="A0A658QWN8"/>
<evidence type="ECO:0000259" key="4">
    <source>
        <dbReference type="Pfam" id="PF00419"/>
    </source>
</evidence>
<dbReference type="InterPro" id="IPR036937">
    <property type="entry name" value="Adhesion_dom_fimbrial_sf"/>
</dbReference>
<dbReference type="InterPro" id="IPR000259">
    <property type="entry name" value="Adhesion_dom_fimbrial"/>
</dbReference>
<feature type="domain" description="Fimbrial-type adhesion" evidence="4">
    <location>
        <begin position="165"/>
        <end position="308"/>
    </location>
</feature>
<dbReference type="SUPFAM" id="SSF49401">
    <property type="entry name" value="Bacterial adhesins"/>
    <property type="match status" value="1"/>
</dbReference>
<evidence type="ECO:0000259" key="5">
    <source>
        <dbReference type="Pfam" id="PF22003"/>
    </source>
</evidence>
<evidence type="ECO:0000256" key="1">
    <source>
        <dbReference type="ARBA" id="ARBA00004561"/>
    </source>
</evidence>
<dbReference type="RefSeq" id="WP_052449932.1">
    <property type="nucleotide sequence ID" value="NZ_FCNV02000003.1"/>
</dbReference>
<dbReference type="OrthoDB" id="8678921at2"/>
<keyword evidence="3" id="KW-0281">Fimbrium</keyword>
<proteinExistence type="inferred from homology"/>
<comment type="similarity">
    <text evidence="2">Belongs to the fimbrial protein family.</text>
</comment>
<dbReference type="Gene3D" id="2.60.40.3310">
    <property type="match status" value="1"/>
</dbReference>
<dbReference type="InterPro" id="IPR008966">
    <property type="entry name" value="Adhesion_dom_sf"/>
</dbReference>
<protein>
    <submittedName>
        <fullName evidence="6">Type-1 fimbrial protein subunit A</fullName>
    </submittedName>
</protein>
<dbReference type="PANTHER" id="PTHR33420">
    <property type="entry name" value="FIMBRIAL SUBUNIT ELFA-RELATED"/>
    <property type="match status" value="1"/>
</dbReference>
<dbReference type="EMBL" id="FCNV02000003">
    <property type="protein sequence ID" value="SAL28794.1"/>
    <property type="molecule type" value="Genomic_DNA"/>
</dbReference>
<dbReference type="Pfam" id="PF22003">
    <property type="entry name" value="MrkDrd"/>
    <property type="match status" value="1"/>
</dbReference>
<dbReference type="Gene3D" id="2.60.40.1090">
    <property type="entry name" value="Fimbrial-type adhesion domain"/>
    <property type="match status" value="1"/>
</dbReference>
<dbReference type="Proteomes" id="UP000198263">
    <property type="component" value="Unassembled WGS sequence"/>
</dbReference>
<name>A0A658QWN8_9BURK</name>
<reference evidence="6 7" key="1">
    <citation type="submission" date="2016-01" db="EMBL/GenBank/DDBJ databases">
        <authorList>
            <person name="Peeters C."/>
        </authorList>
    </citation>
    <scope>NUCLEOTIDE SEQUENCE [LARGE SCALE GENOMIC DNA]</scope>
    <source>
        <strain evidence="6">LMG 29315</strain>
    </source>
</reference>
<evidence type="ECO:0000256" key="2">
    <source>
        <dbReference type="ARBA" id="ARBA00006671"/>
    </source>
</evidence>
<sequence length="308" mass="30719">MTQTLPALAATILFPSSGTGSLANLAFPASMTISRDAAIGTVLNTEAANVGLSASGVTCNVQKTVTVNGTSIPGDAQTFQTNVPGIGVRFYITDGWNGGFVQVPISQTLVSPTGSTAHYTRADLVVTGPVGAGSLTTLPSMTVTFTGSCITTVTTTQSLTTGSAVTSNTCSVTTPAIVFNLPKGLSKNLPTVGATTGDTTLPIGLNCAAGVKVAVTITDATTPSNRTTTLSLAQGSSASGVGIQILNGSTPVAFGPDSAVAGNTNQWSAGTASGGVMQIPITARYVRTSATLVPGSVAARATFTMSYQ</sequence>
<organism evidence="6 7">
    <name type="scientific">Caballeronia concitans</name>
    <dbReference type="NCBI Taxonomy" id="1777133"/>
    <lineage>
        <taxon>Bacteria</taxon>
        <taxon>Pseudomonadati</taxon>
        <taxon>Pseudomonadota</taxon>
        <taxon>Betaproteobacteria</taxon>
        <taxon>Burkholderiales</taxon>
        <taxon>Burkholderiaceae</taxon>
        <taxon>Caballeronia</taxon>
    </lineage>
</organism>